<keyword evidence="4" id="KW-0050">Antiport</keyword>
<evidence type="ECO:0000256" key="4">
    <source>
        <dbReference type="ARBA" id="ARBA00022449"/>
    </source>
</evidence>
<evidence type="ECO:0000256" key="3">
    <source>
        <dbReference type="ARBA" id="ARBA00022448"/>
    </source>
</evidence>
<feature type="transmembrane region" description="Helical" evidence="9">
    <location>
        <begin position="351"/>
        <end position="370"/>
    </location>
</feature>
<dbReference type="OrthoDB" id="4413712at2"/>
<evidence type="ECO:0000256" key="1">
    <source>
        <dbReference type="ARBA" id="ARBA00004141"/>
    </source>
</evidence>
<comment type="subcellular location">
    <subcellularLocation>
        <location evidence="1">Membrane</location>
        <topology evidence="1">Multi-pass membrane protein</topology>
    </subcellularLocation>
</comment>
<feature type="transmembrane region" description="Helical" evidence="9">
    <location>
        <begin position="116"/>
        <end position="135"/>
    </location>
</feature>
<accession>W9G6N4</accession>
<evidence type="ECO:0000256" key="2">
    <source>
        <dbReference type="ARBA" id="ARBA00005551"/>
    </source>
</evidence>
<dbReference type="InterPro" id="IPR038770">
    <property type="entry name" value="Na+/solute_symporter_sf"/>
</dbReference>
<evidence type="ECO:0000256" key="5">
    <source>
        <dbReference type="ARBA" id="ARBA00022692"/>
    </source>
</evidence>
<dbReference type="EMBL" id="AWSA01000030">
    <property type="protein sequence ID" value="EWT00967.1"/>
    <property type="molecule type" value="Genomic_DNA"/>
</dbReference>
<keyword evidence="3" id="KW-0813">Transport</keyword>
<sequence>MGFGTLALICLVALLGPILSLPRWLHLPVVIGELLVGILLGQTGFGVVHADDPTFAFLAEVGFALVMFVAGTHLPLRDPALRAGLPRGLTRAVGVGLLAVPVAWLVAEFFGTGHAALYAVLLASSSAAIVLPVLNGTPLTGPAMVELLPQLAVADAACVVALPLAIDPAHVGRALVGALVVIAGAVVLWLVLRWFVRSGREERIRHLSHERSLALELRASLTILFTLAALAVAGHVSVMLAGFAAGMALSAVGEPRRVAKQLFAVTEGFFAPIFFVWLGASLDLRQLADHPSAIVLGIVLGLAAVAVHGAMVVTAQPWPAAVITAAQLGVPTAAAALGTTLGLLRVGEATALLLGALVTITATAIVAGRVEALAVATAPSPTGD</sequence>
<dbReference type="PANTHER" id="PTHR43562:SF1">
    <property type="entry name" value="NA(+)_H(+) ANTIPORTER YJBQ-RELATED"/>
    <property type="match status" value="1"/>
</dbReference>
<dbReference type="STRING" id="1386089.N865_12120"/>
<feature type="transmembrane region" description="Helical" evidence="9">
    <location>
        <begin position="217"/>
        <end position="250"/>
    </location>
</feature>
<feature type="transmembrane region" description="Helical" evidence="9">
    <location>
        <begin position="88"/>
        <end position="110"/>
    </location>
</feature>
<feature type="transmembrane region" description="Helical" evidence="9">
    <location>
        <begin position="321"/>
        <end position="344"/>
    </location>
</feature>
<dbReference type="Proteomes" id="UP000019489">
    <property type="component" value="Unassembled WGS sequence"/>
</dbReference>
<name>W9G6N4_9MICO</name>
<feature type="transmembrane region" description="Helical" evidence="9">
    <location>
        <begin position="55"/>
        <end position="76"/>
    </location>
</feature>
<dbReference type="GO" id="GO:0015297">
    <property type="term" value="F:antiporter activity"/>
    <property type="evidence" value="ECO:0007669"/>
    <property type="project" value="UniProtKB-KW"/>
</dbReference>
<evidence type="ECO:0000256" key="6">
    <source>
        <dbReference type="ARBA" id="ARBA00022989"/>
    </source>
</evidence>
<dbReference type="eggNOG" id="COG0475">
    <property type="taxonomic scope" value="Bacteria"/>
</dbReference>
<feature type="transmembrane region" description="Helical" evidence="9">
    <location>
        <begin position="262"/>
        <end position="282"/>
    </location>
</feature>
<comment type="similarity">
    <text evidence="2">Belongs to the monovalent cation:proton antiporter 2 (CPA2) transporter (TC 2.A.37) family.</text>
</comment>
<feature type="transmembrane region" description="Helical" evidence="9">
    <location>
        <begin position="294"/>
        <end position="315"/>
    </location>
</feature>
<evidence type="ECO:0000313" key="11">
    <source>
        <dbReference type="EMBL" id="EWT00967.1"/>
    </source>
</evidence>
<dbReference type="InterPro" id="IPR006153">
    <property type="entry name" value="Cation/H_exchanger_TM"/>
</dbReference>
<protein>
    <submittedName>
        <fullName evidence="11">Na+/H+ antiporter</fullName>
    </submittedName>
</protein>
<keyword evidence="8 9" id="KW-0472">Membrane</keyword>
<reference evidence="11 12" key="1">
    <citation type="submission" date="2013-08" db="EMBL/GenBank/DDBJ databases">
        <title>Intrasporangium oryzae NRRL B-24470.</title>
        <authorList>
            <person name="Liu H."/>
            <person name="Wang G."/>
        </authorList>
    </citation>
    <scope>NUCLEOTIDE SEQUENCE [LARGE SCALE GENOMIC DNA]</scope>
    <source>
        <strain evidence="11 12">NRRL B-24470</strain>
    </source>
</reference>
<dbReference type="Pfam" id="PF00999">
    <property type="entry name" value="Na_H_Exchanger"/>
    <property type="match status" value="1"/>
</dbReference>
<keyword evidence="6 9" id="KW-1133">Transmembrane helix</keyword>
<evidence type="ECO:0000259" key="10">
    <source>
        <dbReference type="Pfam" id="PF00999"/>
    </source>
</evidence>
<gene>
    <name evidence="11" type="ORF">N865_12120</name>
</gene>
<proteinExistence type="inferred from homology"/>
<comment type="caution">
    <text evidence="11">The sequence shown here is derived from an EMBL/GenBank/DDBJ whole genome shotgun (WGS) entry which is preliminary data.</text>
</comment>
<keyword evidence="12" id="KW-1185">Reference proteome</keyword>
<feature type="transmembrane region" description="Helical" evidence="9">
    <location>
        <begin position="172"/>
        <end position="196"/>
    </location>
</feature>
<dbReference type="PANTHER" id="PTHR43562">
    <property type="entry name" value="NAPA-TYPE SODIUM/HYDROGEN ANTIPORTER"/>
    <property type="match status" value="1"/>
</dbReference>
<evidence type="ECO:0000256" key="8">
    <source>
        <dbReference type="ARBA" id="ARBA00023136"/>
    </source>
</evidence>
<dbReference type="GO" id="GO:1902600">
    <property type="term" value="P:proton transmembrane transport"/>
    <property type="evidence" value="ECO:0007669"/>
    <property type="project" value="InterPro"/>
</dbReference>
<dbReference type="GO" id="GO:0016020">
    <property type="term" value="C:membrane"/>
    <property type="evidence" value="ECO:0007669"/>
    <property type="project" value="UniProtKB-SubCell"/>
</dbReference>
<feature type="domain" description="Cation/H+ exchanger transmembrane" evidence="10">
    <location>
        <begin position="11"/>
        <end position="317"/>
    </location>
</feature>
<keyword evidence="7" id="KW-0406">Ion transport</keyword>
<evidence type="ECO:0000313" key="12">
    <source>
        <dbReference type="Proteomes" id="UP000019489"/>
    </source>
</evidence>
<dbReference type="Gene3D" id="1.20.1530.20">
    <property type="match status" value="1"/>
</dbReference>
<dbReference type="RefSeq" id="WP_034807036.1">
    <property type="nucleotide sequence ID" value="NZ_AWSA01000030.1"/>
</dbReference>
<dbReference type="PATRIC" id="fig|1386089.3.peg.2758"/>
<dbReference type="AlphaFoldDB" id="W9G6N4"/>
<evidence type="ECO:0000256" key="7">
    <source>
        <dbReference type="ARBA" id="ARBA00023065"/>
    </source>
</evidence>
<evidence type="ECO:0000256" key="9">
    <source>
        <dbReference type="SAM" id="Phobius"/>
    </source>
</evidence>
<organism evidence="11 12">
    <name type="scientific">Intrasporangium oryzae NRRL B-24470</name>
    <dbReference type="NCBI Taxonomy" id="1386089"/>
    <lineage>
        <taxon>Bacteria</taxon>
        <taxon>Bacillati</taxon>
        <taxon>Actinomycetota</taxon>
        <taxon>Actinomycetes</taxon>
        <taxon>Micrococcales</taxon>
        <taxon>Intrasporangiaceae</taxon>
        <taxon>Intrasporangium</taxon>
    </lineage>
</organism>
<keyword evidence="5 9" id="KW-0812">Transmembrane</keyword>